<feature type="disulfide bond" evidence="5">
    <location>
        <begin position="86"/>
        <end position="96"/>
    </location>
</feature>
<dbReference type="Pfam" id="PF00530">
    <property type="entry name" value="SRCR"/>
    <property type="match status" value="1"/>
</dbReference>
<dbReference type="SUPFAM" id="SSF56487">
    <property type="entry name" value="SRCR-like"/>
    <property type="match status" value="1"/>
</dbReference>
<dbReference type="EMBL" id="LMAW01001015">
    <property type="protein sequence ID" value="KQK84685.1"/>
    <property type="molecule type" value="Genomic_DNA"/>
</dbReference>
<dbReference type="FunFam" id="3.10.250.10:FF:000006">
    <property type="entry name" value="neurotrypsin isoform X2"/>
    <property type="match status" value="1"/>
</dbReference>
<keyword evidence="4" id="KW-0325">Glycoprotein</keyword>
<accession>A0A0Q3MQ86</accession>
<dbReference type="InterPro" id="IPR001190">
    <property type="entry name" value="SRCR"/>
</dbReference>
<evidence type="ECO:0000256" key="4">
    <source>
        <dbReference type="ARBA" id="ARBA00023180"/>
    </source>
</evidence>
<evidence type="ECO:0000259" key="6">
    <source>
        <dbReference type="PROSITE" id="PS50287"/>
    </source>
</evidence>
<dbReference type="STRING" id="12930.A0A0Q3MQ86"/>
<name>A0A0Q3MQ86_AMAAE</name>
<dbReference type="PANTHER" id="PTHR19331:SF487">
    <property type="entry name" value="SOLUBLE SCAVENGER RECEPTOR CYSTEINE-RICH DOMAIN-CONTAINING PROTEIN SSC5D"/>
    <property type="match status" value="1"/>
</dbReference>
<evidence type="ECO:0000256" key="2">
    <source>
        <dbReference type="ARBA" id="ARBA00022737"/>
    </source>
</evidence>
<dbReference type="Gene3D" id="3.10.250.10">
    <property type="entry name" value="SRCR-like domain"/>
    <property type="match status" value="1"/>
</dbReference>
<feature type="domain" description="SRCR" evidence="6">
    <location>
        <begin position="17"/>
        <end position="117"/>
    </location>
</feature>
<dbReference type="SMART" id="SM00202">
    <property type="entry name" value="SR"/>
    <property type="match status" value="1"/>
</dbReference>
<evidence type="ECO:0000313" key="7">
    <source>
        <dbReference type="EMBL" id="KQK84685.1"/>
    </source>
</evidence>
<keyword evidence="2" id="KW-0677">Repeat</keyword>
<dbReference type="PROSITE" id="PS00420">
    <property type="entry name" value="SRCR_1"/>
    <property type="match status" value="1"/>
</dbReference>
<keyword evidence="3 5" id="KW-1015">Disulfide bond</keyword>
<dbReference type="PRINTS" id="PR00258">
    <property type="entry name" value="SPERACTRCPTR"/>
</dbReference>
<feature type="disulfide bond" evidence="5">
    <location>
        <begin position="42"/>
        <end position="106"/>
    </location>
</feature>
<evidence type="ECO:0000256" key="3">
    <source>
        <dbReference type="ARBA" id="ARBA00023157"/>
    </source>
</evidence>
<dbReference type="PANTHER" id="PTHR19331">
    <property type="entry name" value="SCAVENGER RECEPTOR DOMAIN-CONTAINING"/>
    <property type="match status" value="1"/>
</dbReference>
<comment type="caution">
    <text evidence="7">The sequence shown here is derived from an EMBL/GenBank/DDBJ whole genome shotgun (WGS) entry which is preliminary data.</text>
</comment>
<reference evidence="7 8" key="1">
    <citation type="submission" date="2015-10" db="EMBL/GenBank/DDBJ databases">
        <authorList>
            <person name="Gilbert D.G."/>
        </authorList>
    </citation>
    <scope>NUCLEOTIDE SEQUENCE [LARGE SCALE GENOMIC DNA]</scope>
    <source>
        <strain evidence="7">FVVF132</strain>
    </source>
</reference>
<dbReference type="InterPro" id="IPR036772">
    <property type="entry name" value="SRCR-like_dom_sf"/>
</dbReference>
<evidence type="ECO:0000256" key="5">
    <source>
        <dbReference type="PROSITE-ProRule" id="PRU00196"/>
    </source>
</evidence>
<feature type="disulfide bond" evidence="5">
    <location>
        <begin position="55"/>
        <end position="116"/>
    </location>
</feature>
<dbReference type="AlphaFoldDB" id="A0A0Q3MQ86"/>
<keyword evidence="8" id="KW-1185">Reference proteome</keyword>
<sequence length="140" mass="14928">MGSGWIEPPRAAHPAAIRLVGGPGRCVGRLEVLWEQQWGTVCDDRWALPHAAVVCRQLGCGDALSAPGSAPFGSGEGPIWLDDMECNGTEAELSACRTRPWGEHNCDHGEDAGVVCSGKSVGIIHRDLLPKSEFIHQGHP</sequence>
<dbReference type="PROSITE" id="PS50287">
    <property type="entry name" value="SRCR_2"/>
    <property type="match status" value="1"/>
</dbReference>
<organism evidence="7 8">
    <name type="scientific">Amazona aestiva</name>
    <name type="common">Blue-fronted Amazon parrot</name>
    <dbReference type="NCBI Taxonomy" id="12930"/>
    <lineage>
        <taxon>Eukaryota</taxon>
        <taxon>Metazoa</taxon>
        <taxon>Chordata</taxon>
        <taxon>Craniata</taxon>
        <taxon>Vertebrata</taxon>
        <taxon>Euteleostomi</taxon>
        <taxon>Archelosauria</taxon>
        <taxon>Archosauria</taxon>
        <taxon>Dinosauria</taxon>
        <taxon>Saurischia</taxon>
        <taxon>Theropoda</taxon>
        <taxon>Coelurosauria</taxon>
        <taxon>Aves</taxon>
        <taxon>Neognathae</taxon>
        <taxon>Neoaves</taxon>
        <taxon>Telluraves</taxon>
        <taxon>Australaves</taxon>
        <taxon>Psittaciformes</taxon>
        <taxon>Psittacidae</taxon>
        <taxon>Amazona</taxon>
    </lineage>
</organism>
<keyword evidence="1" id="KW-0732">Signal</keyword>
<evidence type="ECO:0000313" key="8">
    <source>
        <dbReference type="Proteomes" id="UP000051836"/>
    </source>
</evidence>
<evidence type="ECO:0000256" key="1">
    <source>
        <dbReference type="ARBA" id="ARBA00022729"/>
    </source>
</evidence>
<protein>
    <submittedName>
        <fullName evidence="7">Scavenger receptor cysteine-rich type 1 protein M130-like protein</fullName>
    </submittedName>
</protein>
<dbReference type="GO" id="GO:0016020">
    <property type="term" value="C:membrane"/>
    <property type="evidence" value="ECO:0007669"/>
    <property type="project" value="InterPro"/>
</dbReference>
<dbReference type="Proteomes" id="UP000051836">
    <property type="component" value="Unassembled WGS sequence"/>
</dbReference>
<proteinExistence type="predicted"/>
<keyword evidence="7" id="KW-0675">Receptor</keyword>
<gene>
    <name evidence="7" type="ORF">AAES_46394</name>
</gene>
<dbReference type="OrthoDB" id="536948at2759"/>